<gene>
    <name evidence="4" type="ORF">GCM10011409_11410</name>
</gene>
<dbReference type="Pfam" id="PF06386">
    <property type="entry name" value="GvpL_GvpF"/>
    <property type="match status" value="1"/>
</dbReference>
<accession>A0A9W5TVJ5</accession>
<dbReference type="Proteomes" id="UP000621492">
    <property type="component" value="Unassembled WGS sequence"/>
</dbReference>
<protein>
    <recommendedName>
        <fullName evidence="6">Gas vesicle protein GvpL</fullName>
    </recommendedName>
</protein>
<comment type="subcellular location">
    <subcellularLocation>
        <location evidence="2">Gas vesicle</location>
    </subcellularLocation>
</comment>
<evidence type="ECO:0008006" key="6">
    <source>
        <dbReference type="Google" id="ProtNLM"/>
    </source>
</evidence>
<keyword evidence="1" id="KW-0304">Gas vesicle</keyword>
<dbReference type="AlphaFoldDB" id="A0A9W5TVJ5"/>
<sequence>MAELVYLYGVIPAKELEKEAFPVVKGLDQQHKVYPLAVNNTLAVVCHLDDQDYSEESIKEKMNNDMEWLREKAFHHHEMLIALNERYNVIPMKFCTIFANEENLRETIEKNEEKLLRSFSLIDGSEEWNLKIYCDDTVLKSYISANNANIEAKKEEISQFPPGKQYFAKRKIEQMVDKELEKEKDKVCENAHAQLRQFSLHETIKKNWNKDVTGREDNMSWNSVYLVPVSHVTGFLQKINELKDTWANLGWKFEATGPWPAYHFAGLS</sequence>
<dbReference type="EMBL" id="BMJD01000005">
    <property type="protein sequence ID" value="GGB35662.1"/>
    <property type="molecule type" value="Genomic_DNA"/>
</dbReference>
<evidence type="ECO:0000256" key="1">
    <source>
        <dbReference type="ARBA" id="ARBA00022987"/>
    </source>
</evidence>
<evidence type="ECO:0000256" key="3">
    <source>
        <dbReference type="ARBA" id="ARBA00035643"/>
    </source>
</evidence>
<dbReference type="RefSeq" id="WP_102414378.1">
    <property type="nucleotide sequence ID" value="NZ_BMJD01000005.1"/>
</dbReference>
<reference evidence="4" key="1">
    <citation type="journal article" date="2014" name="Int. J. Syst. Evol. Microbiol.">
        <title>Complete genome sequence of Corynebacterium casei LMG S-19264T (=DSM 44701T), isolated from a smear-ripened cheese.</title>
        <authorList>
            <consortium name="US DOE Joint Genome Institute (JGI-PGF)"/>
            <person name="Walter F."/>
            <person name="Albersmeier A."/>
            <person name="Kalinowski J."/>
            <person name="Ruckert C."/>
        </authorList>
    </citation>
    <scope>NUCLEOTIDE SEQUENCE</scope>
    <source>
        <strain evidence="4">CGMCC 1.15454</strain>
    </source>
</reference>
<comment type="caution">
    <text evidence="4">The sequence shown here is derived from an EMBL/GenBank/DDBJ whole genome shotgun (WGS) entry which is preliminary data.</text>
</comment>
<evidence type="ECO:0000256" key="2">
    <source>
        <dbReference type="ARBA" id="ARBA00035108"/>
    </source>
</evidence>
<comment type="similarity">
    <text evidence="3">Belongs to the gas vesicle GvpF/GvpL family.</text>
</comment>
<dbReference type="InterPro" id="IPR009430">
    <property type="entry name" value="GvpL/GvpF"/>
</dbReference>
<organism evidence="4 5">
    <name type="scientific">Lentibacillus populi</name>
    <dbReference type="NCBI Taxonomy" id="1827502"/>
    <lineage>
        <taxon>Bacteria</taxon>
        <taxon>Bacillati</taxon>
        <taxon>Bacillota</taxon>
        <taxon>Bacilli</taxon>
        <taxon>Bacillales</taxon>
        <taxon>Bacillaceae</taxon>
        <taxon>Lentibacillus</taxon>
    </lineage>
</organism>
<proteinExistence type="inferred from homology"/>
<dbReference type="GO" id="GO:0031411">
    <property type="term" value="C:gas vesicle"/>
    <property type="evidence" value="ECO:0007669"/>
    <property type="project" value="UniProtKB-SubCell"/>
</dbReference>
<evidence type="ECO:0000313" key="5">
    <source>
        <dbReference type="Proteomes" id="UP000621492"/>
    </source>
</evidence>
<reference evidence="4" key="2">
    <citation type="submission" date="2020-09" db="EMBL/GenBank/DDBJ databases">
        <authorList>
            <person name="Sun Q."/>
            <person name="Zhou Y."/>
        </authorList>
    </citation>
    <scope>NUCLEOTIDE SEQUENCE</scope>
    <source>
        <strain evidence="4">CGMCC 1.15454</strain>
    </source>
</reference>
<dbReference type="PANTHER" id="PTHR36852">
    <property type="entry name" value="PROTEIN GVPL 2"/>
    <property type="match status" value="1"/>
</dbReference>
<keyword evidence="5" id="KW-1185">Reference proteome</keyword>
<evidence type="ECO:0000313" key="4">
    <source>
        <dbReference type="EMBL" id="GGB35662.1"/>
    </source>
</evidence>
<dbReference type="GO" id="GO:0031412">
    <property type="term" value="P:gas vesicle organization"/>
    <property type="evidence" value="ECO:0007669"/>
    <property type="project" value="InterPro"/>
</dbReference>
<dbReference type="PANTHER" id="PTHR36852:SF1">
    <property type="entry name" value="PROTEIN GVPL 2"/>
    <property type="match status" value="1"/>
</dbReference>
<name>A0A9W5TVJ5_9BACI</name>